<accession>A0A914DJH5</accession>
<dbReference type="Pfam" id="PF00059">
    <property type="entry name" value="Lectin_C"/>
    <property type="match status" value="1"/>
</dbReference>
<dbReference type="Proteomes" id="UP000887540">
    <property type="component" value="Unplaced"/>
</dbReference>
<dbReference type="Gene3D" id="3.10.100.10">
    <property type="entry name" value="Mannose-Binding Protein A, subunit A"/>
    <property type="match status" value="1"/>
</dbReference>
<sequence length="151" mass="16546">MKFLLFLSFISTFVLVNGACSPGWIQGNDGSGLCYKFAMRNETRSMSNQKCLAANGNLATIKDSFTSALLSATLEDMICNIDIFTWLGGNLVGGKWQWHDGTPFSYTNWAQGQPDGGSCLAFQPFNGLWYALNCESMKATYICELSSSSDN</sequence>
<keyword evidence="1" id="KW-0732">Signal</keyword>
<dbReference type="InterPro" id="IPR016187">
    <property type="entry name" value="CTDL_fold"/>
</dbReference>
<name>A0A914DJH5_9BILA</name>
<dbReference type="WBParaSite" id="ACRNAN_scaffold280.g7916.t1">
    <property type="protein sequence ID" value="ACRNAN_scaffold280.g7916.t1"/>
    <property type="gene ID" value="ACRNAN_scaffold280.g7916"/>
</dbReference>
<proteinExistence type="predicted"/>
<evidence type="ECO:0000313" key="4">
    <source>
        <dbReference type="WBParaSite" id="ACRNAN_scaffold280.g7916.t1"/>
    </source>
</evidence>
<reference evidence="4" key="1">
    <citation type="submission" date="2022-11" db="UniProtKB">
        <authorList>
            <consortium name="WormBaseParasite"/>
        </authorList>
    </citation>
    <scope>IDENTIFICATION</scope>
</reference>
<organism evidence="3 4">
    <name type="scientific">Acrobeloides nanus</name>
    <dbReference type="NCBI Taxonomy" id="290746"/>
    <lineage>
        <taxon>Eukaryota</taxon>
        <taxon>Metazoa</taxon>
        <taxon>Ecdysozoa</taxon>
        <taxon>Nematoda</taxon>
        <taxon>Chromadorea</taxon>
        <taxon>Rhabditida</taxon>
        <taxon>Tylenchina</taxon>
        <taxon>Cephalobomorpha</taxon>
        <taxon>Cephaloboidea</taxon>
        <taxon>Cephalobidae</taxon>
        <taxon>Acrobeloides</taxon>
    </lineage>
</organism>
<dbReference type="PANTHER" id="PTHR22803">
    <property type="entry name" value="MANNOSE, PHOSPHOLIPASE, LECTIN RECEPTOR RELATED"/>
    <property type="match status" value="1"/>
</dbReference>
<evidence type="ECO:0000313" key="3">
    <source>
        <dbReference type="Proteomes" id="UP000887540"/>
    </source>
</evidence>
<dbReference type="InterPro" id="IPR016186">
    <property type="entry name" value="C-type_lectin-like/link_sf"/>
</dbReference>
<feature type="domain" description="C-type lectin" evidence="2">
    <location>
        <begin position="30"/>
        <end position="135"/>
    </location>
</feature>
<dbReference type="SMART" id="SM00034">
    <property type="entry name" value="CLECT"/>
    <property type="match status" value="1"/>
</dbReference>
<dbReference type="AlphaFoldDB" id="A0A914DJH5"/>
<dbReference type="InterPro" id="IPR050111">
    <property type="entry name" value="C-type_lectin/snaclec_domain"/>
</dbReference>
<dbReference type="CDD" id="cd00037">
    <property type="entry name" value="CLECT"/>
    <property type="match status" value="1"/>
</dbReference>
<feature type="chain" id="PRO_5038102977" evidence="1">
    <location>
        <begin position="19"/>
        <end position="151"/>
    </location>
</feature>
<protein>
    <submittedName>
        <fullName evidence="4">C-type lectin domain-containing protein</fullName>
    </submittedName>
</protein>
<dbReference type="SUPFAM" id="SSF56436">
    <property type="entry name" value="C-type lectin-like"/>
    <property type="match status" value="1"/>
</dbReference>
<evidence type="ECO:0000259" key="2">
    <source>
        <dbReference type="PROSITE" id="PS50041"/>
    </source>
</evidence>
<keyword evidence="3" id="KW-1185">Reference proteome</keyword>
<evidence type="ECO:0000256" key="1">
    <source>
        <dbReference type="SAM" id="SignalP"/>
    </source>
</evidence>
<dbReference type="PROSITE" id="PS50041">
    <property type="entry name" value="C_TYPE_LECTIN_2"/>
    <property type="match status" value="1"/>
</dbReference>
<feature type="signal peptide" evidence="1">
    <location>
        <begin position="1"/>
        <end position="18"/>
    </location>
</feature>
<dbReference type="InterPro" id="IPR001304">
    <property type="entry name" value="C-type_lectin-like"/>
</dbReference>